<dbReference type="Pfam" id="PF00419">
    <property type="entry name" value="Fimbrial"/>
    <property type="match status" value="1"/>
</dbReference>
<dbReference type="InterPro" id="IPR000259">
    <property type="entry name" value="Adhesion_dom_fimbrial"/>
</dbReference>
<dbReference type="EMBL" id="UASG01000007">
    <property type="protein sequence ID" value="SPX28738.1"/>
    <property type="molecule type" value="Genomic_DNA"/>
</dbReference>
<dbReference type="SUPFAM" id="SSF49401">
    <property type="entry name" value="Bacterial adhesins"/>
    <property type="match status" value="1"/>
</dbReference>
<accession>A0A0F3UFG6</accession>
<organism evidence="3 6">
    <name type="scientific">Escherichia coli</name>
    <dbReference type="NCBI Taxonomy" id="562"/>
    <lineage>
        <taxon>Bacteria</taxon>
        <taxon>Pseudomonadati</taxon>
        <taxon>Pseudomonadota</taxon>
        <taxon>Gammaproteobacteria</taxon>
        <taxon>Enterobacterales</taxon>
        <taxon>Enterobacteriaceae</taxon>
        <taxon>Escherichia</taxon>
    </lineage>
</organism>
<dbReference type="InterPro" id="IPR008966">
    <property type="entry name" value="Adhesion_dom_sf"/>
</dbReference>
<evidence type="ECO:0000259" key="2">
    <source>
        <dbReference type="Pfam" id="PF00419"/>
    </source>
</evidence>
<name>A0A0F3UFG6_ECOLX</name>
<gene>
    <name evidence="4" type="primary">yfcQ</name>
    <name evidence="3" type="ORF">HVW43_24645</name>
    <name evidence="4" type="ORF">NCTC10279_00933</name>
</gene>
<dbReference type="Gene3D" id="2.60.40.1090">
    <property type="entry name" value="Fimbrial-type adhesion domain"/>
    <property type="match status" value="1"/>
</dbReference>
<evidence type="ECO:0000313" key="5">
    <source>
        <dbReference type="Proteomes" id="UP000250385"/>
    </source>
</evidence>
<evidence type="ECO:0000313" key="4">
    <source>
        <dbReference type="EMBL" id="SPX28738.1"/>
    </source>
</evidence>
<dbReference type="PANTHER" id="PTHR33420">
    <property type="entry name" value="FIMBRIAL SUBUNIT ELFA-RELATED"/>
    <property type="match status" value="1"/>
</dbReference>
<keyword evidence="1" id="KW-0732">Signal</keyword>
<evidence type="ECO:0000313" key="3">
    <source>
        <dbReference type="EMBL" id="QMO43284.1"/>
    </source>
</evidence>
<dbReference type="EMBL" id="CP057906">
    <property type="protein sequence ID" value="QMO43284.1"/>
    <property type="molecule type" value="Genomic_DNA"/>
</dbReference>
<sequence>MKILLYLLLCMSSGIVNASPDITFKGTLVLPPACTISDGNTIEVEFRDVIIDSIDGNNGREVVPYDIKCDAVTPGSSWDMTLTWIGTQTSYDDAAIETDVTGLGIKLRQNGQPFRVNTPIQINADTKPQLEAVPVKAVDAVLTDGTFSASATLRVEYQ</sequence>
<reference evidence="3 6" key="2">
    <citation type="submission" date="2020-06" db="EMBL/GenBank/DDBJ databases">
        <title>REHAB project genomes.</title>
        <authorList>
            <person name="Shaw L.P."/>
        </authorList>
    </citation>
    <scope>NUCLEOTIDE SEQUENCE [LARGE SCALE GENOMIC DNA]</scope>
    <source>
        <strain evidence="3 6">RHB10-C12</strain>
    </source>
</reference>
<dbReference type="AlphaFoldDB" id="A0A0F3UFG6"/>
<dbReference type="GO" id="GO:0043709">
    <property type="term" value="P:cell adhesion involved in single-species biofilm formation"/>
    <property type="evidence" value="ECO:0007669"/>
    <property type="project" value="TreeGrafter"/>
</dbReference>
<evidence type="ECO:0000256" key="1">
    <source>
        <dbReference type="SAM" id="SignalP"/>
    </source>
</evidence>
<evidence type="ECO:0000313" key="6">
    <source>
        <dbReference type="Proteomes" id="UP000514754"/>
    </source>
</evidence>
<dbReference type="PANTHER" id="PTHR33420:SF33">
    <property type="entry name" value="MINOR FIMBRIAL SUBUNIT"/>
    <property type="match status" value="1"/>
</dbReference>
<reference evidence="4 5" key="1">
    <citation type="submission" date="2018-06" db="EMBL/GenBank/DDBJ databases">
        <authorList>
            <consortium name="Pathogen Informatics"/>
            <person name="Doyle S."/>
        </authorList>
    </citation>
    <scope>NUCLEOTIDE SEQUENCE [LARGE SCALE GENOMIC DNA]</scope>
    <source>
        <strain evidence="4 5">NCTC10279</strain>
    </source>
</reference>
<feature type="signal peptide" evidence="1">
    <location>
        <begin position="1"/>
        <end position="18"/>
    </location>
</feature>
<dbReference type="GO" id="GO:0009289">
    <property type="term" value="C:pilus"/>
    <property type="evidence" value="ECO:0007669"/>
    <property type="project" value="InterPro"/>
</dbReference>
<proteinExistence type="predicted"/>
<dbReference type="RefSeq" id="WP_000698462.1">
    <property type="nucleotide sequence ID" value="NZ_BDLI01000008.1"/>
</dbReference>
<dbReference type="Proteomes" id="UP000514754">
    <property type="component" value="Chromosome"/>
</dbReference>
<dbReference type="InterPro" id="IPR036937">
    <property type="entry name" value="Adhesion_dom_fimbrial_sf"/>
</dbReference>
<feature type="domain" description="Fimbrial-type adhesion" evidence="2">
    <location>
        <begin position="22"/>
        <end position="158"/>
    </location>
</feature>
<dbReference type="InterPro" id="IPR050263">
    <property type="entry name" value="Bact_Fimbrial_Adh_Pro"/>
</dbReference>
<dbReference type="Proteomes" id="UP000250385">
    <property type="component" value="Unassembled WGS sequence"/>
</dbReference>
<protein>
    <submittedName>
        <fullName evidence="3">Fimbrial protein</fullName>
    </submittedName>
    <submittedName>
        <fullName evidence="4">Fimbrial-like adhesin protein</fullName>
    </submittedName>
</protein>
<feature type="chain" id="PRO_5014226017" evidence="1">
    <location>
        <begin position="19"/>
        <end position="158"/>
    </location>
</feature>